<feature type="chain" id="PRO_5046901254" evidence="1">
    <location>
        <begin position="30"/>
        <end position="82"/>
    </location>
</feature>
<feature type="signal peptide" evidence="1">
    <location>
        <begin position="1"/>
        <end position="29"/>
    </location>
</feature>
<gene>
    <name evidence="2" type="ORF">ORI27_21010</name>
</gene>
<evidence type="ECO:0000313" key="3">
    <source>
        <dbReference type="Proteomes" id="UP001300745"/>
    </source>
</evidence>
<proteinExistence type="predicted"/>
<evidence type="ECO:0000313" key="2">
    <source>
        <dbReference type="EMBL" id="MCX2939181.1"/>
    </source>
</evidence>
<keyword evidence="3" id="KW-1185">Reference proteome</keyword>
<organism evidence="2 3">
    <name type="scientific">Mycobacterium pinniadriaticum</name>
    <dbReference type="NCBI Taxonomy" id="2994102"/>
    <lineage>
        <taxon>Bacteria</taxon>
        <taxon>Bacillati</taxon>
        <taxon>Actinomycetota</taxon>
        <taxon>Actinomycetes</taxon>
        <taxon>Mycobacteriales</taxon>
        <taxon>Mycobacteriaceae</taxon>
        <taxon>Mycobacterium</taxon>
    </lineage>
</organism>
<keyword evidence="1" id="KW-0732">Signal</keyword>
<name>A0ABT3SI18_9MYCO</name>
<protein>
    <submittedName>
        <fullName evidence="2">Uncharacterized protein</fullName>
    </submittedName>
</protein>
<reference evidence="2 3" key="1">
    <citation type="submission" date="2022-11" db="EMBL/GenBank/DDBJ databases">
        <title>Mycobacterium sp. nov.</title>
        <authorList>
            <person name="Papic B."/>
            <person name="Spicic S."/>
            <person name="Duvnjak S."/>
        </authorList>
    </citation>
    <scope>NUCLEOTIDE SEQUENCE [LARGE SCALE GENOMIC DNA]</scope>
    <source>
        <strain evidence="2 3">CVI_P4</strain>
    </source>
</reference>
<comment type="caution">
    <text evidence="2">The sequence shown here is derived from an EMBL/GenBank/DDBJ whole genome shotgun (WGS) entry which is preliminary data.</text>
</comment>
<sequence>MTKILLSGLVASMGIGLAALFGGIAVASAASPSTSFAVQDGDSGADGALIDTDGTQGDFKAAVDGSMTGPLMVASPQDKAVP</sequence>
<evidence type="ECO:0000256" key="1">
    <source>
        <dbReference type="SAM" id="SignalP"/>
    </source>
</evidence>
<dbReference type="RefSeq" id="WP_265998961.1">
    <property type="nucleotide sequence ID" value="NZ_JAPJDN010000021.1"/>
</dbReference>
<dbReference type="EMBL" id="JAPJDO010000021">
    <property type="protein sequence ID" value="MCX2939181.1"/>
    <property type="molecule type" value="Genomic_DNA"/>
</dbReference>
<accession>A0ABT3SI18</accession>
<dbReference type="Proteomes" id="UP001300745">
    <property type="component" value="Unassembled WGS sequence"/>
</dbReference>